<gene>
    <name evidence="4" type="ORF">HDG70_000604</name>
</gene>
<proteinExistence type="predicted"/>
<keyword evidence="4" id="KW-0282">Flagellum</keyword>
<keyword evidence="4" id="KW-0969">Cilium</keyword>
<accession>A0ABX2R6W5</accession>
<keyword evidence="3" id="KW-0175">Coiled coil</keyword>
<dbReference type="EMBL" id="JACCBS010000001">
    <property type="protein sequence ID" value="NYE56898.1"/>
    <property type="molecule type" value="Genomic_DNA"/>
</dbReference>
<evidence type="ECO:0000256" key="1">
    <source>
        <dbReference type="ARBA" id="ARBA00022448"/>
    </source>
</evidence>
<keyword evidence="2" id="KW-0653">Protein transport</keyword>
<comment type="caution">
    <text evidence="4">The sequence shown here is derived from an EMBL/GenBank/DDBJ whole genome shotgun (WGS) entry which is preliminary data.</text>
</comment>
<evidence type="ECO:0000256" key="2">
    <source>
        <dbReference type="ARBA" id="ARBA00022927"/>
    </source>
</evidence>
<name>A0ABX2R6W5_9THEO</name>
<dbReference type="CDD" id="cd06503">
    <property type="entry name" value="ATP-synt_Fo_b"/>
    <property type="match status" value="1"/>
</dbReference>
<keyword evidence="4" id="KW-0966">Cell projection</keyword>
<sequence>MPWSSKSKLLEGVAVRPDGEALKIPIKKIVILPEEVEKNNEESSALLNEAKIKAQEIINAARREAEIIREDAKAKGYQQGYTEGQATARQEFEKLQATLKEEYEKKIAEKVLEINREREKIIKGVEQEIIAFIETSLEKLLGELPEAVTLFYRKWLVDALAKFSQKMVPVIQVSPADREKIEEILQQQGLEEKIPVITDTDLPAGTVVVKGEENYVISLKIFADEILEKLKAGAYGDE</sequence>
<organism evidence="4 5">
    <name type="scientific">Carboxydothermus ferrireducens DSM 11255</name>
    <dbReference type="NCBI Taxonomy" id="1119529"/>
    <lineage>
        <taxon>Bacteria</taxon>
        <taxon>Bacillati</taxon>
        <taxon>Bacillota</taxon>
        <taxon>Clostridia</taxon>
        <taxon>Thermoanaerobacterales</taxon>
        <taxon>Thermoanaerobacteraceae</taxon>
        <taxon>Carboxydothermus</taxon>
    </lineage>
</organism>
<evidence type="ECO:0000313" key="5">
    <source>
        <dbReference type="Proteomes" id="UP000604066"/>
    </source>
</evidence>
<feature type="coiled-coil region" evidence="3">
    <location>
        <begin position="51"/>
        <end position="120"/>
    </location>
</feature>
<keyword evidence="1" id="KW-0813">Transport</keyword>
<dbReference type="PANTHER" id="PTHR34982">
    <property type="entry name" value="YOP PROTEINS TRANSLOCATION PROTEIN L"/>
    <property type="match status" value="1"/>
</dbReference>
<protein>
    <submittedName>
        <fullName evidence="4">Flagellar assembly protein FliH</fullName>
    </submittedName>
</protein>
<dbReference type="RefSeq" id="WP_028052091.1">
    <property type="nucleotide sequence ID" value="NZ_ATYG01000014.1"/>
</dbReference>
<evidence type="ECO:0000256" key="3">
    <source>
        <dbReference type="SAM" id="Coils"/>
    </source>
</evidence>
<dbReference type="InterPro" id="IPR051472">
    <property type="entry name" value="T3SS_Stator/FliH"/>
</dbReference>
<evidence type="ECO:0000313" key="4">
    <source>
        <dbReference type="EMBL" id="NYE56898.1"/>
    </source>
</evidence>
<reference evidence="4 5" key="1">
    <citation type="submission" date="2020-07" db="EMBL/GenBank/DDBJ databases">
        <title>Genomic Encyclopedia of Type Strains, Phase III (KMG-III): the genomes of soil and plant-associated and newly described type strains.</title>
        <authorList>
            <person name="Whitman W."/>
        </authorList>
    </citation>
    <scope>NUCLEOTIDE SEQUENCE [LARGE SCALE GENOMIC DNA]</scope>
    <source>
        <strain evidence="4 5">DSM 11255</strain>
    </source>
</reference>
<dbReference type="PANTHER" id="PTHR34982:SF1">
    <property type="entry name" value="FLAGELLAR ASSEMBLY PROTEIN FLIH"/>
    <property type="match status" value="1"/>
</dbReference>
<dbReference type="Proteomes" id="UP000604066">
    <property type="component" value="Unassembled WGS sequence"/>
</dbReference>
<keyword evidence="5" id="KW-1185">Reference proteome</keyword>